<gene>
    <name evidence="12" type="ORF">V1264_002878</name>
</gene>
<evidence type="ECO:0000256" key="5">
    <source>
        <dbReference type="ARBA" id="ARBA00022723"/>
    </source>
</evidence>
<evidence type="ECO:0000256" key="10">
    <source>
        <dbReference type="SAM" id="MobiDB-lite"/>
    </source>
</evidence>
<feature type="compositionally biased region" description="Basic and acidic residues" evidence="10">
    <location>
        <begin position="93"/>
        <end position="107"/>
    </location>
</feature>
<feature type="compositionally biased region" description="Polar residues" evidence="10">
    <location>
        <begin position="1397"/>
        <end position="1418"/>
    </location>
</feature>
<feature type="compositionally biased region" description="Basic residues" evidence="10">
    <location>
        <begin position="289"/>
        <end position="303"/>
    </location>
</feature>
<dbReference type="Pfam" id="PF18027">
    <property type="entry name" value="Pepdidase_M14_N"/>
    <property type="match status" value="1"/>
</dbReference>
<dbReference type="PANTHER" id="PTHR12756">
    <property type="entry name" value="CYTOSOLIC CARBOXYPEPTIDASE"/>
    <property type="match status" value="1"/>
</dbReference>
<keyword evidence="6" id="KW-0378">Hydrolase</keyword>
<feature type="compositionally biased region" description="Basic and acidic residues" evidence="10">
    <location>
        <begin position="475"/>
        <end position="484"/>
    </location>
</feature>
<feature type="compositionally biased region" description="Basic and acidic residues" evidence="10">
    <location>
        <begin position="411"/>
        <end position="425"/>
    </location>
</feature>
<feature type="region of interest" description="Disordered" evidence="10">
    <location>
        <begin position="1"/>
        <end position="425"/>
    </location>
</feature>
<feature type="region of interest" description="Disordered" evidence="10">
    <location>
        <begin position="1174"/>
        <end position="1282"/>
    </location>
</feature>
<feature type="compositionally biased region" description="Acidic residues" evidence="10">
    <location>
        <begin position="195"/>
        <end position="238"/>
    </location>
</feature>
<dbReference type="SUPFAM" id="SSF53187">
    <property type="entry name" value="Zn-dependent exopeptidases"/>
    <property type="match status" value="1"/>
</dbReference>
<dbReference type="InterPro" id="IPR040626">
    <property type="entry name" value="Pepdidase_M14_N"/>
</dbReference>
<dbReference type="Gene3D" id="3.40.630.10">
    <property type="entry name" value="Zn peptidases"/>
    <property type="match status" value="1"/>
</dbReference>
<evidence type="ECO:0000256" key="6">
    <source>
        <dbReference type="ARBA" id="ARBA00022801"/>
    </source>
</evidence>
<feature type="compositionally biased region" description="Acidic residues" evidence="10">
    <location>
        <begin position="129"/>
        <end position="148"/>
    </location>
</feature>
<reference evidence="12 13" key="1">
    <citation type="submission" date="2024-02" db="EMBL/GenBank/DDBJ databases">
        <title>Chromosome-scale genome assembly of the rough periwinkle Littorina saxatilis.</title>
        <authorList>
            <person name="De Jode A."/>
            <person name="Faria R."/>
            <person name="Formenti G."/>
            <person name="Sims Y."/>
            <person name="Smith T.P."/>
            <person name="Tracey A."/>
            <person name="Wood J.M.D."/>
            <person name="Zagrodzka Z.B."/>
            <person name="Johannesson K."/>
            <person name="Butlin R.K."/>
            <person name="Leder E.H."/>
        </authorList>
    </citation>
    <scope>NUCLEOTIDE SEQUENCE [LARGE SCALE GENOMIC DNA]</scope>
    <source>
        <strain evidence="12">Snail1</strain>
        <tissue evidence="12">Muscle</tissue>
    </source>
</reference>
<dbReference type="Gene3D" id="2.60.40.3120">
    <property type="match status" value="1"/>
</dbReference>
<feature type="compositionally biased region" description="Polar residues" evidence="10">
    <location>
        <begin position="393"/>
        <end position="403"/>
    </location>
</feature>
<feature type="compositionally biased region" description="Acidic residues" evidence="10">
    <location>
        <begin position="21"/>
        <end position="36"/>
    </location>
</feature>
<dbReference type="InterPro" id="IPR000834">
    <property type="entry name" value="Peptidase_M14"/>
</dbReference>
<evidence type="ECO:0000256" key="1">
    <source>
        <dbReference type="ARBA" id="ARBA00001947"/>
    </source>
</evidence>
<feature type="compositionally biased region" description="Low complexity" evidence="10">
    <location>
        <begin position="503"/>
        <end position="518"/>
    </location>
</feature>
<feature type="compositionally biased region" description="Low complexity" evidence="10">
    <location>
        <begin position="115"/>
        <end position="124"/>
    </location>
</feature>
<evidence type="ECO:0000313" key="13">
    <source>
        <dbReference type="Proteomes" id="UP001374579"/>
    </source>
</evidence>
<dbReference type="GO" id="GO:0004181">
    <property type="term" value="F:metallocarboxypeptidase activity"/>
    <property type="evidence" value="ECO:0007669"/>
    <property type="project" value="InterPro"/>
</dbReference>
<keyword evidence="8" id="KW-0482">Metalloprotease</keyword>
<name>A0AAN9B4J2_9CAEN</name>
<feature type="compositionally biased region" description="Low complexity" evidence="10">
    <location>
        <begin position="1670"/>
        <end position="1682"/>
    </location>
</feature>
<keyword evidence="3" id="KW-0121">Carboxypeptidase</keyword>
<keyword evidence="7" id="KW-0862">Zinc</keyword>
<organism evidence="12 13">
    <name type="scientific">Littorina saxatilis</name>
    <dbReference type="NCBI Taxonomy" id="31220"/>
    <lineage>
        <taxon>Eukaryota</taxon>
        <taxon>Metazoa</taxon>
        <taxon>Spiralia</taxon>
        <taxon>Lophotrochozoa</taxon>
        <taxon>Mollusca</taxon>
        <taxon>Gastropoda</taxon>
        <taxon>Caenogastropoda</taxon>
        <taxon>Littorinimorpha</taxon>
        <taxon>Littorinoidea</taxon>
        <taxon>Littorinidae</taxon>
        <taxon>Littorina</taxon>
    </lineage>
</organism>
<comment type="similarity">
    <text evidence="2 9">Belongs to the peptidase M14 family.</text>
</comment>
<feature type="compositionally biased region" description="Basic residues" evidence="10">
    <location>
        <begin position="1205"/>
        <end position="1214"/>
    </location>
</feature>
<evidence type="ECO:0000256" key="8">
    <source>
        <dbReference type="ARBA" id="ARBA00023049"/>
    </source>
</evidence>
<evidence type="ECO:0000256" key="9">
    <source>
        <dbReference type="PROSITE-ProRule" id="PRU01379"/>
    </source>
</evidence>
<feature type="compositionally biased region" description="Basic residues" evidence="10">
    <location>
        <begin position="160"/>
        <end position="170"/>
    </location>
</feature>
<feature type="compositionally biased region" description="Polar residues" evidence="10">
    <location>
        <begin position="304"/>
        <end position="330"/>
    </location>
</feature>
<feature type="region of interest" description="Disordered" evidence="10">
    <location>
        <begin position="1737"/>
        <end position="1770"/>
    </location>
</feature>
<feature type="region of interest" description="Disordered" evidence="10">
    <location>
        <begin position="1395"/>
        <end position="1438"/>
    </location>
</feature>
<evidence type="ECO:0000256" key="3">
    <source>
        <dbReference type="ARBA" id="ARBA00022645"/>
    </source>
</evidence>
<evidence type="ECO:0000313" key="12">
    <source>
        <dbReference type="EMBL" id="KAK7098623.1"/>
    </source>
</evidence>
<dbReference type="InterPro" id="IPR050821">
    <property type="entry name" value="Cytosolic_carboxypeptidase"/>
</dbReference>
<feature type="active site" description="Proton donor/acceptor" evidence="9">
    <location>
        <position position="1097"/>
    </location>
</feature>
<feature type="domain" description="Peptidase M14" evidence="11">
    <location>
        <begin position="862"/>
        <end position="1133"/>
    </location>
</feature>
<feature type="region of interest" description="Disordered" evidence="10">
    <location>
        <begin position="1456"/>
        <end position="1527"/>
    </location>
</feature>
<dbReference type="GO" id="GO:0008270">
    <property type="term" value="F:zinc ion binding"/>
    <property type="evidence" value="ECO:0007669"/>
    <property type="project" value="InterPro"/>
</dbReference>
<keyword evidence="4" id="KW-0645">Protease</keyword>
<keyword evidence="13" id="KW-1185">Reference proteome</keyword>
<dbReference type="FunFam" id="3.40.630.10:FF:000011">
    <property type="entry name" value="cytosolic carboxypeptidase 2 isoform X1"/>
    <property type="match status" value="1"/>
</dbReference>
<feature type="compositionally biased region" description="Acidic residues" evidence="10">
    <location>
        <begin position="176"/>
        <end position="188"/>
    </location>
</feature>
<feature type="compositionally biased region" description="Polar residues" evidence="10">
    <location>
        <begin position="1615"/>
        <end position="1629"/>
    </location>
</feature>
<feature type="compositionally biased region" description="Low complexity" evidence="10">
    <location>
        <begin position="1181"/>
        <end position="1192"/>
    </location>
</feature>
<feature type="region of interest" description="Disordered" evidence="10">
    <location>
        <begin position="1602"/>
        <end position="1631"/>
    </location>
</feature>
<feature type="compositionally biased region" description="Acidic residues" evidence="10">
    <location>
        <begin position="269"/>
        <end position="282"/>
    </location>
</feature>
<proteinExistence type="inferred from homology"/>
<comment type="caution">
    <text evidence="12">The sequence shown here is derived from an EMBL/GenBank/DDBJ whole genome shotgun (WGS) entry which is preliminary data.</text>
</comment>
<feature type="region of interest" description="Disordered" evidence="10">
    <location>
        <begin position="1670"/>
        <end position="1704"/>
    </location>
</feature>
<evidence type="ECO:0000259" key="11">
    <source>
        <dbReference type="PROSITE" id="PS52035"/>
    </source>
</evidence>
<dbReference type="Pfam" id="PF00246">
    <property type="entry name" value="Peptidase_M14"/>
    <property type="match status" value="1"/>
</dbReference>
<sequence length="1770" mass="197678">MSSEEGSQPESASEPDGSGSGEEDPSGSGSGEEEYDSAGRETAFESEEYEDSGTGVRSGSGEDEADDVRSGSGEEFSTSGLREEEAESGSENGRPDSDSNSDRESDAKHHRRVKQSSLKQSLSKHASGDDSEQSEDDHEEDDEVDDNSGDGSDRGTSKHTVTHKTKTKGGKHTESDSNDEGSGNDEDNVDKGSGGDEDDANDGDNVDESDGNDEDNVDEGDGNDEDNVEDEDDTEDEAALSKTVRFTKKEKNFGTKKTSNKQDRRSESEDQEEEEDEDGSESDSDKSRTSKTCRRNKLQRRNTRASQSSFMQRKSSRTSGKQRSDSTTSESKAKQRSDSTTSESKAEQKSLIGSSPRIDKGQISSRVDESRIAPKKHSGSSESSEKQRSISRTSECTSGSVRSARSVVTGKGKDRKGYSVAEKGKNICVGLANNCEKSEVTLWDSSSEASKEHKKHTPNSKRGKEASKTGSSPTEKLHGKKSENETGDDQGSQNESSRERSSDIASSKSSMAAKQSSATLTDTAEQDSSDTDSELSDESYILQKFSSSSASEAECRGRNERRKGYPPPVEKPIGLLLYAHTHISVHDLRGGGQFKVSDNRLQDDLMRTTQLVYSCESGRMVPRLREPRNLYALAKELGPQQAARWPSEIQVERGRVLHQYYVPTEPEPFYKMTGTEKTPMCRGEENGGRVVFEYDPKFSFFMRSRVGGSRNGCSKCSIDLESDNDNTLLFESRFESGNLAKAVKVGDYDYELWLRYDLYTNKHTQWFYFRVNNMKPNTQYRFTIVNLLKPDSLYNFGMRPCMYSDREAMQNKVGWTRAAQNIKYYRNNLKYETSKGDRSFYSLTWTMQFPHDNDTVYLAHCYPYTYSDLQDYLLELQNDPIKSRICKQRVLCRTLAGNMVYVLTITSAAQNPEDMKHKKAVVVTSRVHPGESNSSWMMKGFLDYLTGSSADAKLLRDTFIFKIVPMLNPDGVIVGNYRCSLAGRDLNRNYKTVLKDSYPSVWHTKNMIRKLVQERDIIVYCDLHGHSRRQNVFIYGCENKLNTNKRLHERVFPCMLNKNAPDRFSYDACKFKVQKSKEGTGRIVMWNMGIMNSYTMEATFCGSTMGKKKGFHFSVADYESLGYHFCDTLLDYCDPDNSKYVNLMGDLENRMKMEIMARFGRATATPGDINLSDYASEMETSDGGSDSSVSDGPPLHLQYTLERPLKKKKKLKTRKDRDRVRQVRSEEPRKPNVGMQTEEKQSRGAVEAAASSKPDKVGVLPFRYSSNSGKRPRSNDDRSNNGIPIFVQERCEERQQKRQDYLDALTSAYLRNGVPLNKETGVFVRTDPRKGDSAFKIWKLLSRRQADTLEPTPVVDTQMTPPTSVDEFVRSQITPSHSISPLDRRPPSRPHLLEVSAAQQRQQDTLRESSSARTTRSHLSAIDNKGSHSGKAHLRTRVPSATAINYRAGGMAGTATQPISLLGQGSMDGHAGSDRGHPHHDRDHNHDGRKSRKGMREGEEEDMETAPAPRAMVDLGQAPSHRPPRIKSVHAPQEIVDAMDSIRQLQNSMKTSERPKTNLTSAAGTYIKQLIKETSDEIEDLTNEIDDEIEHKLQEVRDLQHHQGPAPLHDGAAASSMTQLPLSSSQAPRGSTAILSGGAMIDFQQQTTARSLYSDRPPSSHKASLAIAMEASNGNSSEGAASTRQPTEDRKRMGSAYSGSGREEYVQVTNAEGGSEMDKRKRTEAVPTKISLMICSDHREKGDNSKQQFLPRYRSVRAPFFHNRTQSRRK</sequence>
<feature type="compositionally biased region" description="Basic and acidic residues" evidence="10">
    <location>
        <begin position="1471"/>
        <end position="1488"/>
    </location>
</feature>
<accession>A0AAN9B4J2</accession>
<feature type="compositionally biased region" description="Basic residues" evidence="10">
    <location>
        <begin position="452"/>
        <end position="461"/>
    </location>
</feature>
<evidence type="ECO:0000256" key="2">
    <source>
        <dbReference type="ARBA" id="ARBA00005988"/>
    </source>
</evidence>
<dbReference type="GO" id="GO:0006508">
    <property type="term" value="P:proteolysis"/>
    <property type="evidence" value="ECO:0007669"/>
    <property type="project" value="UniProtKB-KW"/>
</dbReference>
<feature type="region of interest" description="Disordered" evidence="10">
    <location>
        <begin position="440"/>
        <end position="568"/>
    </location>
</feature>
<feature type="compositionally biased region" description="Acidic residues" evidence="10">
    <location>
        <begin position="524"/>
        <end position="537"/>
    </location>
</feature>
<comment type="cofactor">
    <cofactor evidence="1">
        <name>Zn(2+)</name>
        <dbReference type="ChEBI" id="CHEBI:29105"/>
    </cofactor>
</comment>
<dbReference type="PANTHER" id="PTHR12756:SF45">
    <property type="entry name" value="CYTOSOLIC CARBOXYPEPTIDASE NNA1"/>
    <property type="match status" value="1"/>
</dbReference>
<dbReference type="EMBL" id="JBAMIC010000012">
    <property type="protein sequence ID" value="KAK7098623.1"/>
    <property type="molecule type" value="Genomic_DNA"/>
</dbReference>
<evidence type="ECO:0000256" key="7">
    <source>
        <dbReference type="ARBA" id="ARBA00022833"/>
    </source>
</evidence>
<dbReference type="PROSITE" id="PS52035">
    <property type="entry name" value="PEPTIDASE_M14"/>
    <property type="match status" value="1"/>
</dbReference>
<evidence type="ECO:0000256" key="4">
    <source>
        <dbReference type="ARBA" id="ARBA00022670"/>
    </source>
</evidence>
<protein>
    <recommendedName>
        <fullName evidence="11">Peptidase M14 domain-containing protein</fullName>
    </recommendedName>
</protein>
<dbReference type="CDD" id="cd06907">
    <property type="entry name" value="M14_AGBL2-3_like"/>
    <property type="match status" value="1"/>
</dbReference>
<keyword evidence="5" id="KW-0479">Metal-binding</keyword>
<feature type="compositionally biased region" description="Basic and acidic residues" evidence="10">
    <location>
        <begin position="1215"/>
        <end position="1230"/>
    </location>
</feature>
<dbReference type="Proteomes" id="UP001374579">
    <property type="component" value="Unassembled WGS sequence"/>
</dbReference>